<dbReference type="GO" id="GO:0008270">
    <property type="term" value="F:zinc ion binding"/>
    <property type="evidence" value="ECO:0007669"/>
    <property type="project" value="UniProtKB-KW"/>
</dbReference>
<evidence type="ECO:0000256" key="2">
    <source>
        <dbReference type="ARBA" id="ARBA00022737"/>
    </source>
</evidence>
<dbReference type="InterPro" id="IPR053192">
    <property type="entry name" value="Vacuole_Formation_Reg"/>
</dbReference>
<dbReference type="PANTHER" id="PTHR32410:SF181">
    <property type="entry name" value="CYSTEINE_HISTIDINE-RICH C1 DOMAIN FAMILY PROTEIN"/>
    <property type="match status" value="1"/>
</dbReference>
<dbReference type="Pfam" id="PF03107">
    <property type="entry name" value="C1_2"/>
    <property type="match status" value="6"/>
</dbReference>
<dbReference type="AlphaFoldDB" id="A0A8T2HHZ1"/>
<feature type="domain" description="Zinc finger PHD-type" evidence="5">
    <location>
        <begin position="723"/>
        <end position="792"/>
    </location>
</feature>
<evidence type="ECO:0000256" key="1">
    <source>
        <dbReference type="ARBA" id="ARBA00022723"/>
    </source>
</evidence>
<evidence type="ECO:0000256" key="4">
    <source>
        <dbReference type="ARBA" id="ARBA00022833"/>
    </source>
</evidence>
<dbReference type="InterPro" id="IPR054483">
    <property type="entry name" value="DC1-like_CT"/>
</dbReference>
<protein>
    <submittedName>
        <fullName evidence="6">Zinc finger PHD-type</fullName>
    </submittedName>
</protein>
<dbReference type="Proteomes" id="UP000694251">
    <property type="component" value="Chromosome 1"/>
</dbReference>
<dbReference type="InterPro" id="IPR004146">
    <property type="entry name" value="DC1"/>
</dbReference>
<keyword evidence="2" id="KW-0677">Repeat</keyword>
<accession>A0A8T2HHZ1</accession>
<dbReference type="PANTHER" id="PTHR32410">
    <property type="entry name" value="CYSTEINE/HISTIDINE-RICH C1 DOMAIN FAMILY PROTEIN"/>
    <property type="match status" value="1"/>
</dbReference>
<keyword evidence="4" id="KW-0862">Zinc</keyword>
<dbReference type="SMART" id="SM00249">
    <property type="entry name" value="PHD"/>
    <property type="match status" value="3"/>
</dbReference>
<evidence type="ECO:0000256" key="3">
    <source>
        <dbReference type="ARBA" id="ARBA00022771"/>
    </source>
</evidence>
<keyword evidence="3" id="KW-0863">Zinc-finger</keyword>
<organism evidence="6 7">
    <name type="scientific">Arabidopsis suecica</name>
    <name type="common">Swedish thale-cress</name>
    <name type="synonym">Cardaminopsis suecica</name>
    <dbReference type="NCBI Taxonomy" id="45249"/>
    <lineage>
        <taxon>Eukaryota</taxon>
        <taxon>Viridiplantae</taxon>
        <taxon>Streptophyta</taxon>
        <taxon>Embryophyta</taxon>
        <taxon>Tracheophyta</taxon>
        <taxon>Spermatophyta</taxon>
        <taxon>Magnoliopsida</taxon>
        <taxon>eudicotyledons</taxon>
        <taxon>Gunneridae</taxon>
        <taxon>Pentapetalae</taxon>
        <taxon>rosids</taxon>
        <taxon>malvids</taxon>
        <taxon>Brassicales</taxon>
        <taxon>Brassicaceae</taxon>
        <taxon>Camelineae</taxon>
        <taxon>Arabidopsis</taxon>
    </lineage>
</organism>
<evidence type="ECO:0000313" key="7">
    <source>
        <dbReference type="Proteomes" id="UP000694251"/>
    </source>
</evidence>
<reference evidence="6 7" key="1">
    <citation type="submission" date="2020-12" db="EMBL/GenBank/DDBJ databases">
        <title>Concerted genomic and epigenomic changes stabilize Arabidopsis allopolyploids.</title>
        <authorList>
            <person name="Chen Z."/>
        </authorList>
    </citation>
    <scope>NUCLEOTIDE SEQUENCE [LARGE SCALE GENOMIC DNA]</scope>
    <source>
        <strain evidence="6">As9502</strain>
        <tissue evidence="6">Leaf</tissue>
    </source>
</reference>
<gene>
    <name evidence="6" type="ORF">ISN44_As01g051210</name>
</gene>
<comment type="caution">
    <text evidence="6">The sequence shown here is derived from an EMBL/GenBank/DDBJ whole genome shotgun (WGS) entry which is preliminary data.</text>
</comment>
<feature type="domain" description="Zinc finger PHD-type" evidence="5">
    <location>
        <begin position="303"/>
        <end position="352"/>
    </location>
</feature>
<evidence type="ECO:0000313" key="6">
    <source>
        <dbReference type="EMBL" id="KAG7658124.1"/>
    </source>
</evidence>
<keyword evidence="1" id="KW-0479">Metal-binding</keyword>
<dbReference type="EMBL" id="JAEFBJ010000001">
    <property type="protein sequence ID" value="KAG7658124.1"/>
    <property type="molecule type" value="Genomic_DNA"/>
</dbReference>
<dbReference type="OrthoDB" id="1884766at2759"/>
<evidence type="ECO:0000259" key="5">
    <source>
        <dbReference type="SMART" id="SM00249"/>
    </source>
</evidence>
<name>A0A8T2HHZ1_ARASU</name>
<keyword evidence="7" id="KW-1185">Reference proteome</keyword>
<feature type="domain" description="Zinc finger PHD-type" evidence="5">
    <location>
        <begin position="415"/>
        <end position="475"/>
    </location>
</feature>
<dbReference type="InterPro" id="IPR001965">
    <property type="entry name" value="Znf_PHD"/>
</dbReference>
<proteinExistence type="predicted"/>
<sequence length="827" mass="94640">MDSIGGFHEIETDDKLYQQLVYHHPKYKPKPQTKYKPKPQTTSHDLPFQPLFLCPIPRILKVEFDSLTSPINNSPEYIVSATKSDEEYKDHSLLPLFWCNNKEFDVDGGCDICSGSNFGTDYYLCVHCDNIYHKECVQSPFKIEHPYHPEHSLLLSFRNPNAPVIVCFCCGRTTTCLVYFCTICDVVMHTVCAMKSILLGGFHEVENDGKLFFVYHHPKYQPIPQTQSPTSSDKAANHDHSFQPLFLCPFRRIHPKYSDSLIYPIRYSPLYVGSTLQSDQQDEDHSVLPLFWCNNKEPDVDGGCAVCRDSNFGTGYYLCVLCDKIFHTECVQSPLTIKHPYHPEHFFQLSCRGSNAPHKECSCCGNIAKNMVYCCTICEAFMHTTCAVKSIPFVVDQPKCHDHALTLFPRQASLTCNVCGLLRKNYSTFVCLRCNFVAHNDCMYSPHIIKISRHHHRISYTAFLQSEEWSCGVCRKIVDGDYGAYTCEKCDDYVVHVRCALRKDVWDGVELEGVPEDDDITQDVGPFKIISEGVILHFLHSHHLQLEVSRLCDKSKFCQACVLPICEGNHYICVECGFTIHEICAKYRRRIQHALHPHPLTLNVVSKYGTGNFECDACFRYCGGFVYMCPRKDCTFDLDVRCASVCEPFNFQGHKHPLFLALAPGEKPICHVCRSECLTPLNCIECDFIMCIKCATLPYQAKYKHDRHSLTILWGEEVCEKDWCEVCERNLGDTNTKVFYWCNECCTTLHVECLFGEILYLKLGRCFLDGDEKEFYILGKVTTSRPFCDSCKMRCQGKIFAKDNSITCSLRCAVDFFLLSIDSSTIH</sequence>
<dbReference type="Pfam" id="PF22926">
    <property type="entry name" value="C1-like_CT"/>
    <property type="match status" value="1"/>
</dbReference>